<comment type="caution">
    <text evidence="3">The sequence shown here is derived from an EMBL/GenBank/DDBJ whole genome shotgun (WGS) entry which is preliminary data.</text>
</comment>
<feature type="compositionally biased region" description="Low complexity" evidence="1">
    <location>
        <begin position="114"/>
        <end position="144"/>
    </location>
</feature>
<evidence type="ECO:0000313" key="4">
    <source>
        <dbReference type="Proteomes" id="UP000295678"/>
    </source>
</evidence>
<dbReference type="RefSeq" id="WP_132807291.1">
    <property type="nucleotide sequence ID" value="NZ_SMAK01000009.1"/>
</dbReference>
<evidence type="ECO:0000256" key="1">
    <source>
        <dbReference type="SAM" id="MobiDB-lite"/>
    </source>
</evidence>
<feature type="region of interest" description="Disordered" evidence="1">
    <location>
        <begin position="22"/>
        <end position="171"/>
    </location>
</feature>
<evidence type="ECO:0000259" key="2">
    <source>
        <dbReference type="Pfam" id="PF06904"/>
    </source>
</evidence>
<reference evidence="3 4" key="1">
    <citation type="submission" date="2019-03" db="EMBL/GenBank/DDBJ databases">
        <title>Genomic Encyclopedia of Type Strains, Phase IV (KMG-IV): sequencing the most valuable type-strain genomes for metagenomic binning, comparative biology and taxonomic classification.</title>
        <authorList>
            <person name="Goeker M."/>
        </authorList>
    </citation>
    <scope>NUCLEOTIDE SEQUENCE [LARGE SCALE GENOMIC DNA]</scope>
    <source>
        <strain evidence="3 4">DSM 19345</strain>
    </source>
</reference>
<dbReference type="Pfam" id="PF06904">
    <property type="entry name" value="Extensin-like_C"/>
    <property type="match status" value="1"/>
</dbReference>
<dbReference type="EMBL" id="SMAK01000009">
    <property type="protein sequence ID" value="TCT08363.1"/>
    <property type="molecule type" value="Genomic_DNA"/>
</dbReference>
<proteinExistence type="predicted"/>
<name>A0A4R3M6Z3_9HYPH</name>
<protein>
    <recommendedName>
        <fullName evidence="2">Extensin-like C-terminal domain-containing protein</fullName>
    </recommendedName>
</protein>
<feature type="domain" description="Extensin-like C-terminal" evidence="2">
    <location>
        <begin position="179"/>
        <end position="352"/>
    </location>
</feature>
<evidence type="ECO:0000313" key="3">
    <source>
        <dbReference type="EMBL" id="TCT08363.1"/>
    </source>
</evidence>
<accession>A0A4R3M6Z3</accession>
<sequence>MRARVAGVILALVLPLEVAGSEADVPLPPERPTFGDVRLAQSDTAPPLPQPRPDRDTDRAPAGGPPLPQARPGSVPLPAERPAGTGDGPSPTDTPGVAPADSGSDAGGSRDAVSGTAGSPDAPAADATPADGAKAAEAPASAGPSEPPDHTAGEDEPSQPPPLEDLGEGLSPACPAIEEARVSGRPLPPVRDSACPVPAIYAISFVGSSRSVRLEPEAVVNCAIAERLDEFVERVVEPAAVELLDASLATLHVAGSYVCRTRNGEPDTRPSEHGLANAIDISAFELADGRIVAVGSDWTGDGPEGEFLRRVHAAACGPFTTVLGPEADAFHQDHLHLDLQRRGADGRTTFCQ</sequence>
<dbReference type="AlphaFoldDB" id="A0A4R3M6Z3"/>
<gene>
    <name evidence="3" type="ORF">EDC22_10938</name>
</gene>
<dbReference type="OrthoDB" id="9809788at2"/>
<keyword evidence="4" id="KW-1185">Reference proteome</keyword>
<dbReference type="InterPro" id="IPR009683">
    <property type="entry name" value="Extensin-like_C"/>
</dbReference>
<dbReference type="Proteomes" id="UP000295678">
    <property type="component" value="Unassembled WGS sequence"/>
</dbReference>
<organism evidence="3 4">
    <name type="scientific">Tepidamorphus gemmatus</name>
    <dbReference type="NCBI Taxonomy" id="747076"/>
    <lineage>
        <taxon>Bacteria</taxon>
        <taxon>Pseudomonadati</taxon>
        <taxon>Pseudomonadota</taxon>
        <taxon>Alphaproteobacteria</taxon>
        <taxon>Hyphomicrobiales</taxon>
        <taxon>Tepidamorphaceae</taxon>
        <taxon>Tepidamorphus</taxon>
    </lineage>
</organism>